<dbReference type="SUPFAM" id="SSF55298">
    <property type="entry name" value="YjgF-like"/>
    <property type="match status" value="1"/>
</dbReference>
<dbReference type="InterPro" id="IPR035959">
    <property type="entry name" value="RutC-like_sf"/>
</dbReference>
<protein>
    <submittedName>
        <fullName evidence="2">DfrA protein</fullName>
    </submittedName>
</protein>
<dbReference type="InterPro" id="IPR006056">
    <property type="entry name" value="RidA"/>
</dbReference>
<dbReference type="EMBL" id="BDQG01000001">
    <property type="protein sequence ID" value="GAW67267.1"/>
    <property type="molecule type" value="Genomic_DNA"/>
</dbReference>
<accession>A0ABQ0MJK4</accession>
<dbReference type="PANTHER" id="PTHR11803">
    <property type="entry name" value="2-IMINOBUTANOATE/2-IMINOPROPANOATE DEAMINASE RIDA"/>
    <property type="match status" value="1"/>
</dbReference>
<organism evidence="2 3">
    <name type="scientific">Geoanaerobacter pelophilus</name>
    <dbReference type="NCBI Taxonomy" id="60036"/>
    <lineage>
        <taxon>Bacteria</taxon>
        <taxon>Pseudomonadati</taxon>
        <taxon>Thermodesulfobacteriota</taxon>
        <taxon>Desulfuromonadia</taxon>
        <taxon>Geobacterales</taxon>
        <taxon>Geobacteraceae</taxon>
        <taxon>Geoanaerobacter</taxon>
    </lineage>
</organism>
<dbReference type="Proteomes" id="UP000194153">
    <property type="component" value="Unassembled WGS sequence"/>
</dbReference>
<evidence type="ECO:0000313" key="3">
    <source>
        <dbReference type="Proteomes" id="UP000194153"/>
    </source>
</evidence>
<comment type="caution">
    <text evidence="2">The sequence shown here is derived from an EMBL/GenBank/DDBJ whole genome shotgun (WGS) entry which is preliminary data.</text>
</comment>
<dbReference type="NCBIfam" id="TIGR00004">
    <property type="entry name" value="Rid family detoxifying hydrolase"/>
    <property type="match status" value="1"/>
</dbReference>
<evidence type="ECO:0000313" key="2">
    <source>
        <dbReference type="EMBL" id="GAW67267.1"/>
    </source>
</evidence>
<dbReference type="InterPro" id="IPR019897">
    <property type="entry name" value="RidA_CS"/>
</dbReference>
<sequence length="134" mass="13690">MSSKGDSMKKEIIVTDQAPKAIGPYSQGVKAGGFLFLSGAIALDPASGEIVKGGIVAEAEQVMKNIGALLQAAGVGFGDVVKTVIYLADMGDFATVNGIYGRFFEAAAPARVTVEVKGLPRGALVEIEVTALCG</sequence>
<evidence type="ECO:0000256" key="1">
    <source>
        <dbReference type="ARBA" id="ARBA00010552"/>
    </source>
</evidence>
<dbReference type="Gene3D" id="3.30.1330.40">
    <property type="entry name" value="RutC-like"/>
    <property type="match status" value="1"/>
</dbReference>
<reference evidence="2 3" key="1">
    <citation type="submission" date="2017-04" db="EMBL/GenBank/DDBJ databases">
        <authorList>
            <consortium name="Geobacter pelophilus Genome Sequencing"/>
            <person name="Aoyagi T."/>
            <person name="Koike H."/>
            <person name="Hori T."/>
        </authorList>
    </citation>
    <scope>NUCLEOTIDE SEQUENCE [LARGE SCALE GENOMIC DNA]</scope>
    <source>
        <strain evidence="2 3">Drf2</strain>
    </source>
</reference>
<dbReference type="InterPro" id="IPR006175">
    <property type="entry name" value="YjgF/YER057c/UK114"/>
</dbReference>
<dbReference type="Pfam" id="PF01042">
    <property type="entry name" value="Ribonuc_L-PSP"/>
    <property type="match status" value="1"/>
</dbReference>
<dbReference type="PANTHER" id="PTHR11803:SF39">
    <property type="entry name" value="2-IMINOBUTANOATE_2-IMINOPROPANOATE DEAMINASE"/>
    <property type="match status" value="1"/>
</dbReference>
<reference evidence="3" key="2">
    <citation type="submission" date="2017-05" db="EMBL/GenBank/DDBJ databases">
        <title>Draft genome sequence of Geobacter pelophilus, a iron(III)-reducing bacteria.</title>
        <authorList>
            <person name="Aoyagi T."/>
            <person name="Koike H."/>
            <person name="Morita T."/>
            <person name="Sato Y."/>
            <person name="Habe H."/>
            <person name="Hori T."/>
        </authorList>
    </citation>
    <scope>NUCLEOTIDE SEQUENCE [LARGE SCALE GENOMIC DNA]</scope>
    <source>
        <strain evidence="3">Drf2</strain>
    </source>
</reference>
<gene>
    <name evidence="2" type="ORF">GPEL0_01r3000</name>
</gene>
<name>A0ABQ0MJK4_9BACT</name>
<keyword evidence="3" id="KW-1185">Reference proteome</keyword>
<comment type="similarity">
    <text evidence="1">Belongs to the RutC family.</text>
</comment>
<proteinExistence type="inferred from homology"/>
<dbReference type="CDD" id="cd00448">
    <property type="entry name" value="YjgF_YER057c_UK114_family"/>
    <property type="match status" value="1"/>
</dbReference>
<dbReference type="PROSITE" id="PS01094">
    <property type="entry name" value="UPF0076"/>
    <property type="match status" value="1"/>
</dbReference>